<dbReference type="AlphaFoldDB" id="A0A9Q1IR29"/>
<keyword evidence="2" id="KW-1185">Reference proteome</keyword>
<reference evidence="1" key="1">
    <citation type="journal article" date="2023" name="Science">
        <title>Genome structures resolve the early diversification of teleost fishes.</title>
        <authorList>
            <person name="Parey E."/>
            <person name="Louis A."/>
            <person name="Montfort J."/>
            <person name="Bouchez O."/>
            <person name="Roques C."/>
            <person name="Iampietro C."/>
            <person name="Lluch J."/>
            <person name="Castinel A."/>
            <person name="Donnadieu C."/>
            <person name="Desvignes T."/>
            <person name="Floi Bucao C."/>
            <person name="Jouanno E."/>
            <person name="Wen M."/>
            <person name="Mejri S."/>
            <person name="Dirks R."/>
            <person name="Jansen H."/>
            <person name="Henkel C."/>
            <person name="Chen W.J."/>
            <person name="Zahm M."/>
            <person name="Cabau C."/>
            <person name="Klopp C."/>
            <person name="Thompson A.W."/>
            <person name="Robinson-Rechavi M."/>
            <person name="Braasch I."/>
            <person name="Lecointre G."/>
            <person name="Bobe J."/>
            <person name="Postlethwait J.H."/>
            <person name="Berthelot C."/>
            <person name="Roest Crollius H."/>
            <person name="Guiguen Y."/>
        </authorList>
    </citation>
    <scope>NUCLEOTIDE SEQUENCE</scope>
    <source>
        <strain evidence="1">WJC10195</strain>
    </source>
</reference>
<dbReference type="Proteomes" id="UP001152622">
    <property type="component" value="Chromosome 9"/>
</dbReference>
<protein>
    <submittedName>
        <fullName evidence="1">Uncharacterized protein</fullName>
    </submittedName>
</protein>
<organism evidence="1 2">
    <name type="scientific">Synaphobranchus kaupii</name>
    <name type="common">Kaup's arrowtooth eel</name>
    <dbReference type="NCBI Taxonomy" id="118154"/>
    <lineage>
        <taxon>Eukaryota</taxon>
        <taxon>Metazoa</taxon>
        <taxon>Chordata</taxon>
        <taxon>Craniata</taxon>
        <taxon>Vertebrata</taxon>
        <taxon>Euteleostomi</taxon>
        <taxon>Actinopterygii</taxon>
        <taxon>Neopterygii</taxon>
        <taxon>Teleostei</taxon>
        <taxon>Anguilliformes</taxon>
        <taxon>Synaphobranchidae</taxon>
        <taxon>Synaphobranchus</taxon>
    </lineage>
</organism>
<evidence type="ECO:0000313" key="2">
    <source>
        <dbReference type="Proteomes" id="UP001152622"/>
    </source>
</evidence>
<accession>A0A9Q1IR29</accession>
<comment type="caution">
    <text evidence="1">The sequence shown here is derived from an EMBL/GenBank/DDBJ whole genome shotgun (WGS) entry which is preliminary data.</text>
</comment>
<gene>
    <name evidence="1" type="ORF">SKAU_G00252360</name>
</gene>
<sequence>MQVQMFIPAMNVSTAAVEYVQGSLVQPRIRYPKDRARGASCRRCGTIGIDRPQFFSRPSYAVLRAQCLETSVLPCS</sequence>
<dbReference type="EMBL" id="JAINUF010000009">
    <property type="protein sequence ID" value="KAJ8350106.1"/>
    <property type="molecule type" value="Genomic_DNA"/>
</dbReference>
<name>A0A9Q1IR29_SYNKA</name>
<proteinExistence type="predicted"/>
<evidence type="ECO:0000313" key="1">
    <source>
        <dbReference type="EMBL" id="KAJ8350106.1"/>
    </source>
</evidence>